<reference evidence="4" key="1">
    <citation type="submission" date="2020-10" db="EMBL/GenBank/DDBJ databases">
        <authorList>
            <person name="Gilroy R."/>
        </authorList>
    </citation>
    <scope>NUCLEOTIDE SEQUENCE</scope>
    <source>
        <strain evidence="4">ChiGjej2B2-12916</strain>
    </source>
</reference>
<dbReference type="GO" id="GO:0046961">
    <property type="term" value="F:proton-transporting ATPase activity, rotational mechanism"/>
    <property type="evidence" value="ECO:0007669"/>
    <property type="project" value="InterPro"/>
</dbReference>
<dbReference type="InterPro" id="IPR008218">
    <property type="entry name" value="ATPase_V1-cplx_f_g_su"/>
</dbReference>
<evidence type="ECO:0000256" key="3">
    <source>
        <dbReference type="ARBA" id="ARBA00023065"/>
    </source>
</evidence>
<name>A0A9D0YQL4_9FIRM</name>
<evidence type="ECO:0000313" key="5">
    <source>
        <dbReference type="Proteomes" id="UP000886879"/>
    </source>
</evidence>
<gene>
    <name evidence="4" type="ORF">IAD31_00795</name>
</gene>
<dbReference type="Gene3D" id="3.40.50.10580">
    <property type="entry name" value="ATPase, V1 complex, subunit F"/>
    <property type="match status" value="1"/>
</dbReference>
<sequence>MARYQIAVIGDKDSVLGFKALGLATFPVDSVDQARTTLHTIAKENYGIIYLTETLAASMDSDIARYKDALTPAIILIPGKEGSQGIGMRNIKKAVERAVGADIL</sequence>
<keyword evidence="3" id="KW-0406">Ion transport</keyword>
<dbReference type="SUPFAM" id="SSF159468">
    <property type="entry name" value="AtpF-like"/>
    <property type="match status" value="1"/>
</dbReference>
<dbReference type="NCBIfam" id="NF002384">
    <property type="entry name" value="PRK01395.1"/>
    <property type="match status" value="1"/>
</dbReference>
<accession>A0A9D0YQL4</accession>
<dbReference type="InterPro" id="IPR036906">
    <property type="entry name" value="ATPase_V1_fsu_sf"/>
</dbReference>
<evidence type="ECO:0000256" key="1">
    <source>
        <dbReference type="ARBA" id="ARBA00010148"/>
    </source>
</evidence>
<reference evidence="4" key="2">
    <citation type="journal article" date="2021" name="PeerJ">
        <title>Extensive microbial diversity within the chicken gut microbiome revealed by metagenomics and culture.</title>
        <authorList>
            <person name="Gilroy R."/>
            <person name="Ravi A."/>
            <person name="Getino M."/>
            <person name="Pursley I."/>
            <person name="Horton D.L."/>
            <person name="Alikhan N.F."/>
            <person name="Baker D."/>
            <person name="Gharbi K."/>
            <person name="Hall N."/>
            <person name="Watson M."/>
            <person name="Adriaenssens E.M."/>
            <person name="Foster-Nyarko E."/>
            <person name="Jarju S."/>
            <person name="Secka A."/>
            <person name="Antonio M."/>
            <person name="Oren A."/>
            <person name="Chaudhuri R.R."/>
            <person name="La Ragione R."/>
            <person name="Hildebrand F."/>
            <person name="Pallen M.J."/>
        </authorList>
    </citation>
    <scope>NUCLEOTIDE SEQUENCE</scope>
    <source>
        <strain evidence="4">ChiGjej2B2-12916</strain>
    </source>
</reference>
<dbReference type="Proteomes" id="UP000886879">
    <property type="component" value="Unassembled WGS sequence"/>
</dbReference>
<comment type="similarity">
    <text evidence="1">Belongs to the V-ATPase F subunit family.</text>
</comment>
<evidence type="ECO:0000256" key="2">
    <source>
        <dbReference type="ARBA" id="ARBA00022448"/>
    </source>
</evidence>
<organism evidence="4 5">
    <name type="scientific">Candidatus Enterenecus faecium</name>
    <dbReference type="NCBI Taxonomy" id="2840780"/>
    <lineage>
        <taxon>Bacteria</taxon>
        <taxon>Bacillati</taxon>
        <taxon>Bacillota</taxon>
        <taxon>Clostridia</taxon>
        <taxon>Eubacteriales</taxon>
        <taxon>Candidatus Enterenecus</taxon>
    </lineage>
</organism>
<keyword evidence="2" id="KW-0813">Transport</keyword>
<proteinExistence type="inferred from homology"/>
<comment type="caution">
    <text evidence="4">The sequence shown here is derived from an EMBL/GenBank/DDBJ whole genome shotgun (WGS) entry which is preliminary data.</text>
</comment>
<protein>
    <submittedName>
        <fullName evidence="4">V-type ATP synthase subunit F</fullName>
    </submittedName>
</protein>
<evidence type="ECO:0000313" key="4">
    <source>
        <dbReference type="EMBL" id="HIQ60128.1"/>
    </source>
</evidence>
<dbReference type="EMBL" id="DVFO01000005">
    <property type="protein sequence ID" value="HIQ60128.1"/>
    <property type="molecule type" value="Genomic_DNA"/>
</dbReference>
<dbReference type="AlphaFoldDB" id="A0A9D0YQL4"/>
<dbReference type="Pfam" id="PF01990">
    <property type="entry name" value="ATP-synt_F"/>
    <property type="match status" value="1"/>
</dbReference>